<comment type="caution">
    <text evidence="1">The sequence shown here is derived from an EMBL/GenBank/DDBJ whole genome shotgun (WGS) entry which is preliminary data.</text>
</comment>
<reference evidence="1" key="1">
    <citation type="journal article" date="2015" name="Nature">
        <title>Complex archaea that bridge the gap between prokaryotes and eukaryotes.</title>
        <authorList>
            <person name="Spang A."/>
            <person name="Saw J.H."/>
            <person name="Jorgensen S.L."/>
            <person name="Zaremba-Niedzwiedzka K."/>
            <person name="Martijn J."/>
            <person name="Lind A.E."/>
            <person name="van Eijk R."/>
            <person name="Schleper C."/>
            <person name="Guy L."/>
            <person name="Ettema T.J."/>
        </authorList>
    </citation>
    <scope>NUCLEOTIDE SEQUENCE</scope>
</reference>
<gene>
    <name evidence="1" type="ORF">LCGC14_2618070</name>
</gene>
<protein>
    <submittedName>
        <fullName evidence="1">Uncharacterized protein</fullName>
    </submittedName>
</protein>
<name>A0A0F9ARJ6_9ZZZZ</name>
<proteinExistence type="predicted"/>
<sequence length="68" mass="7599">MEMAKKHLAVLAAKEIWETKMTQDQKNVVRFGMLPMEIVLEYKANGIDGRELAIALMTFAQSDGGMVV</sequence>
<accession>A0A0F9ARJ6</accession>
<evidence type="ECO:0000313" key="1">
    <source>
        <dbReference type="EMBL" id="KKL04237.1"/>
    </source>
</evidence>
<dbReference type="EMBL" id="LAZR01044608">
    <property type="protein sequence ID" value="KKL04237.1"/>
    <property type="molecule type" value="Genomic_DNA"/>
</dbReference>
<organism evidence="1">
    <name type="scientific">marine sediment metagenome</name>
    <dbReference type="NCBI Taxonomy" id="412755"/>
    <lineage>
        <taxon>unclassified sequences</taxon>
        <taxon>metagenomes</taxon>
        <taxon>ecological metagenomes</taxon>
    </lineage>
</organism>
<dbReference type="AlphaFoldDB" id="A0A0F9ARJ6"/>